<evidence type="ECO:0000313" key="3">
    <source>
        <dbReference type="Proteomes" id="UP000324222"/>
    </source>
</evidence>
<proteinExistence type="predicted"/>
<organism evidence="2 3">
    <name type="scientific">Portunus trituberculatus</name>
    <name type="common">Swimming crab</name>
    <name type="synonym">Neptunus trituberculatus</name>
    <dbReference type="NCBI Taxonomy" id="210409"/>
    <lineage>
        <taxon>Eukaryota</taxon>
        <taxon>Metazoa</taxon>
        <taxon>Ecdysozoa</taxon>
        <taxon>Arthropoda</taxon>
        <taxon>Crustacea</taxon>
        <taxon>Multicrustacea</taxon>
        <taxon>Malacostraca</taxon>
        <taxon>Eumalacostraca</taxon>
        <taxon>Eucarida</taxon>
        <taxon>Decapoda</taxon>
        <taxon>Pleocyemata</taxon>
        <taxon>Brachyura</taxon>
        <taxon>Eubrachyura</taxon>
        <taxon>Portunoidea</taxon>
        <taxon>Portunidae</taxon>
        <taxon>Portuninae</taxon>
        <taxon>Portunus</taxon>
    </lineage>
</organism>
<keyword evidence="3" id="KW-1185">Reference proteome</keyword>
<dbReference type="EMBL" id="VSRR010002704">
    <property type="protein sequence ID" value="MPC32826.1"/>
    <property type="molecule type" value="Genomic_DNA"/>
</dbReference>
<comment type="caution">
    <text evidence="2">The sequence shown here is derived from an EMBL/GenBank/DDBJ whole genome shotgun (WGS) entry which is preliminary data.</text>
</comment>
<accession>A0A5B7EI21</accession>
<evidence type="ECO:0000256" key="1">
    <source>
        <dbReference type="SAM" id="MobiDB-lite"/>
    </source>
</evidence>
<dbReference type="Proteomes" id="UP000324222">
    <property type="component" value="Unassembled WGS sequence"/>
</dbReference>
<feature type="compositionally biased region" description="Acidic residues" evidence="1">
    <location>
        <begin position="73"/>
        <end position="106"/>
    </location>
</feature>
<evidence type="ECO:0000313" key="2">
    <source>
        <dbReference type="EMBL" id="MPC32826.1"/>
    </source>
</evidence>
<dbReference type="AlphaFoldDB" id="A0A5B7EI21"/>
<sequence>MRKASDIGGWQYLMVVVEVGERPSEVTRRMTRQVTPPPRSCRSKYHRPLTAWRGKYCLSPGEKLENITFRTAEEEEEEEKEEEEEAAAGDDDDDEDCEEREEEEEEENKRLGGSGPLQAIVRV</sequence>
<feature type="region of interest" description="Disordered" evidence="1">
    <location>
        <begin position="71"/>
        <end position="123"/>
    </location>
</feature>
<feature type="region of interest" description="Disordered" evidence="1">
    <location>
        <begin position="24"/>
        <end position="44"/>
    </location>
</feature>
<protein>
    <submittedName>
        <fullName evidence="2">Uncharacterized protein</fullName>
    </submittedName>
</protein>
<reference evidence="2 3" key="1">
    <citation type="submission" date="2019-05" db="EMBL/GenBank/DDBJ databases">
        <title>Another draft genome of Portunus trituberculatus and its Hox gene families provides insights of decapod evolution.</title>
        <authorList>
            <person name="Jeong J.-H."/>
            <person name="Song I."/>
            <person name="Kim S."/>
            <person name="Choi T."/>
            <person name="Kim D."/>
            <person name="Ryu S."/>
            <person name="Kim W."/>
        </authorList>
    </citation>
    <scope>NUCLEOTIDE SEQUENCE [LARGE SCALE GENOMIC DNA]</scope>
    <source>
        <tissue evidence="2">Muscle</tissue>
    </source>
</reference>
<gene>
    <name evidence="2" type="ORF">E2C01_026157</name>
</gene>
<name>A0A5B7EI21_PORTR</name>